<gene>
    <name evidence="1" type="ORF">CTI12_AA070190</name>
</gene>
<accession>A0A2U1Q615</accession>
<proteinExistence type="predicted"/>
<comment type="caution">
    <text evidence="1">The sequence shown here is derived from an EMBL/GenBank/DDBJ whole genome shotgun (WGS) entry which is preliminary data.</text>
</comment>
<name>A0A2U1Q615_ARTAN</name>
<dbReference type="EMBL" id="PKPP01000384">
    <property type="protein sequence ID" value="PWA93446.1"/>
    <property type="molecule type" value="Genomic_DNA"/>
</dbReference>
<organism evidence="1 2">
    <name type="scientific">Artemisia annua</name>
    <name type="common">Sweet wormwood</name>
    <dbReference type="NCBI Taxonomy" id="35608"/>
    <lineage>
        <taxon>Eukaryota</taxon>
        <taxon>Viridiplantae</taxon>
        <taxon>Streptophyta</taxon>
        <taxon>Embryophyta</taxon>
        <taxon>Tracheophyta</taxon>
        <taxon>Spermatophyta</taxon>
        <taxon>Magnoliopsida</taxon>
        <taxon>eudicotyledons</taxon>
        <taxon>Gunneridae</taxon>
        <taxon>Pentapetalae</taxon>
        <taxon>asterids</taxon>
        <taxon>campanulids</taxon>
        <taxon>Asterales</taxon>
        <taxon>Asteraceae</taxon>
        <taxon>Asteroideae</taxon>
        <taxon>Anthemideae</taxon>
        <taxon>Artemisiinae</taxon>
        <taxon>Artemisia</taxon>
    </lineage>
</organism>
<dbReference type="AlphaFoldDB" id="A0A2U1Q615"/>
<protein>
    <submittedName>
        <fullName evidence="1">Uncharacterized protein</fullName>
    </submittedName>
</protein>
<reference evidence="1 2" key="1">
    <citation type="journal article" date="2018" name="Mol. Plant">
        <title>The genome of Artemisia annua provides insight into the evolution of Asteraceae family and artemisinin biosynthesis.</title>
        <authorList>
            <person name="Shen Q."/>
            <person name="Zhang L."/>
            <person name="Liao Z."/>
            <person name="Wang S."/>
            <person name="Yan T."/>
            <person name="Shi P."/>
            <person name="Liu M."/>
            <person name="Fu X."/>
            <person name="Pan Q."/>
            <person name="Wang Y."/>
            <person name="Lv Z."/>
            <person name="Lu X."/>
            <person name="Zhang F."/>
            <person name="Jiang W."/>
            <person name="Ma Y."/>
            <person name="Chen M."/>
            <person name="Hao X."/>
            <person name="Li L."/>
            <person name="Tang Y."/>
            <person name="Lv G."/>
            <person name="Zhou Y."/>
            <person name="Sun X."/>
            <person name="Brodelius P.E."/>
            <person name="Rose J.K.C."/>
            <person name="Tang K."/>
        </authorList>
    </citation>
    <scope>NUCLEOTIDE SEQUENCE [LARGE SCALE GENOMIC DNA]</scope>
    <source>
        <strain evidence="2">cv. Huhao1</strain>
        <tissue evidence="1">Leaf</tissue>
    </source>
</reference>
<keyword evidence="2" id="KW-1185">Reference proteome</keyword>
<dbReference type="Proteomes" id="UP000245207">
    <property type="component" value="Unassembled WGS sequence"/>
</dbReference>
<sequence>MVRSGMEFDEENMGFDSKRVFLNSDMKLNIRLIGAKNSIPSCAVIRATRVCQQIFVVQKSMCGEGCEFESGVRNNDTNETPKKEYVSQRASDYRMIRIIQLLGVLTKG</sequence>
<evidence type="ECO:0000313" key="1">
    <source>
        <dbReference type="EMBL" id="PWA93446.1"/>
    </source>
</evidence>
<evidence type="ECO:0000313" key="2">
    <source>
        <dbReference type="Proteomes" id="UP000245207"/>
    </source>
</evidence>